<sequence>MSDSRTSHLPPLKKSYVGGDSNPEQPAGTEDSTFARELARYKVDIATLSETRFSEQGQLEKEPGLTQQMMEGYKKMKEYLQNDPQGQKASEALKSLFAAMKQG</sequence>
<dbReference type="OrthoDB" id="10415088at2759"/>
<feature type="region of interest" description="Disordered" evidence="1">
    <location>
        <begin position="1"/>
        <end position="34"/>
    </location>
</feature>
<protein>
    <submittedName>
        <fullName evidence="4">Chemotaxis protein</fullName>
    </submittedName>
</protein>
<evidence type="ECO:0000313" key="3">
    <source>
        <dbReference type="Proteomes" id="UP000275846"/>
    </source>
</evidence>
<proteinExistence type="predicted"/>
<organism evidence="4">
    <name type="scientific">Schistocephalus solidus</name>
    <name type="common">Tapeworm</name>
    <dbReference type="NCBI Taxonomy" id="70667"/>
    <lineage>
        <taxon>Eukaryota</taxon>
        <taxon>Metazoa</taxon>
        <taxon>Spiralia</taxon>
        <taxon>Lophotrochozoa</taxon>
        <taxon>Platyhelminthes</taxon>
        <taxon>Cestoda</taxon>
        <taxon>Eucestoda</taxon>
        <taxon>Diphyllobothriidea</taxon>
        <taxon>Diphyllobothriidae</taxon>
        <taxon>Schistocephalus</taxon>
    </lineage>
</organism>
<dbReference type="Proteomes" id="UP000275846">
    <property type="component" value="Unassembled WGS sequence"/>
</dbReference>
<evidence type="ECO:0000313" key="4">
    <source>
        <dbReference type="WBParaSite" id="SSLN_0000688301-mRNA-1"/>
    </source>
</evidence>
<dbReference type="AlphaFoldDB" id="A0A183SR23"/>
<dbReference type="EMBL" id="UYSU01033800">
    <property type="protein sequence ID" value="VDL93056.1"/>
    <property type="molecule type" value="Genomic_DNA"/>
</dbReference>
<evidence type="ECO:0000256" key="1">
    <source>
        <dbReference type="SAM" id="MobiDB-lite"/>
    </source>
</evidence>
<reference evidence="2 3" key="2">
    <citation type="submission" date="2018-11" db="EMBL/GenBank/DDBJ databases">
        <authorList>
            <consortium name="Pathogen Informatics"/>
        </authorList>
    </citation>
    <scope>NUCLEOTIDE SEQUENCE [LARGE SCALE GENOMIC DNA]</scope>
    <source>
        <strain evidence="2 3">NST_G2</strain>
    </source>
</reference>
<gene>
    <name evidence="2" type="ORF">SSLN_LOCUS6671</name>
</gene>
<name>A0A183SR23_SCHSO</name>
<reference evidence="4" key="1">
    <citation type="submission" date="2016-06" db="UniProtKB">
        <authorList>
            <consortium name="WormBaseParasite"/>
        </authorList>
    </citation>
    <scope>IDENTIFICATION</scope>
</reference>
<accession>A0A183SR23</accession>
<dbReference type="WBParaSite" id="SSLN_0000688301-mRNA-1">
    <property type="protein sequence ID" value="SSLN_0000688301-mRNA-1"/>
    <property type="gene ID" value="SSLN_0000688301"/>
</dbReference>
<keyword evidence="3" id="KW-1185">Reference proteome</keyword>
<evidence type="ECO:0000313" key="2">
    <source>
        <dbReference type="EMBL" id="VDL93056.1"/>
    </source>
</evidence>